<evidence type="ECO:0000313" key="1">
    <source>
        <dbReference type="EMBL" id="CAI2370903.1"/>
    </source>
</evidence>
<organism evidence="1 2">
    <name type="scientific">Euplotes crassus</name>
    <dbReference type="NCBI Taxonomy" id="5936"/>
    <lineage>
        <taxon>Eukaryota</taxon>
        <taxon>Sar</taxon>
        <taxon>Alveolata</taxon>
        <taxon>Ciliophora</taxon>
        <taxon>Intramacronucleata</taxon>
        <taxon>Spirotrichea</taxon>
        <taxon>Hypotrichia</taxon>
        <taxon>Euplotida</taxon>
        <taxon>Euplotidae</taxon>
        <taxon>Moneuplotes</taxon>
    </lineage>
</organism>
<keyword evidence="2" id="KW-1185">Reference proteome</keyword>
<sequence length="154" mass="17076">MASPISDQYDENLGDDLLSEDVAPVRVNTIAHLAKNMDHTPFKLVSGKPEHRSAPAGSEEKITKNFYFSHCDIIKNADFISSTKGLTEVEEIGKPVKPKKLGIRPRLRSGISQDISALLKRVKTINERSKKLEAAKNDGFKITMRNIKPSCDSV</sequence>
<comment type="caution">
    <text evidence="1">The sequence shown here is derived from an EMBL/GenBank/DDBJ whole genome shotgun (WGS) entry which is preliminary data.</text>
</comment>
<proteinExistence type="predicted"/>
<evidence type="ECO:0000313" key="2">
    <source>
        <dbReference type="Proteomes" id="UP001295684"/>
    </source>
</evidence>
<reference evidence="1" key="1">
    <citation type="submission" date="2023-07" db="EMBL/GenBank/DDBJ databases">
        <authorList>
            <consortium name="AG Swart"/>
            <person name="Singh M."/>
            <person name="Singh A."/>
            <person name="Seah K."/>
            <person name="Emmerich C."/>
        </authorList>
    </citation>
    <scope>NUCLEOTIDE SEQUENCE</scope>
    <source>
        <strain evidence="1">DP1</strain>
    </source>
</reference>
<dbReference type="EMBL" id="CAMPGE010012119">
    <property type="protein sequence ID" value="CAI2370903.1"/>
    <property type="molecule type" value="Genomic_DNA"/>
</dbReference>
<dbReference type="Proteomes" id="UP001295684">
    <property type="component" value="Unassembled WGS sequence"/>
</dbReference>
<gene>
    <name evidence="1" type="ORF">ECRASSUSDP1_LOCUS12222</name>
</gene>
<name>A0AAD1XFW7_EUPCR</name>
<accession>A0AAD1XFW7</accession>
<protein>
    <submittedName>
        <fullName evidence="1">Uncharacterized protein</fullName>
    </submittedName>
</protein>
<dbReference type="AlphaFoldDB" id="A0AAD1XFW7"/>